<proteinExistence type="predicted"/>
<keyword evidence="3" id="KW-1185">Reference proteome</keyword>
<keyword evidence="1" id="KW-1133">Transmembrane helix</keyword>
<evidence type="ECO:0000313" key="2">
    <source>
        <dbReference type="EMBL" id="NKI40764.1"/>
    </source>
</evidence>
<keyword evidence="1" id="KW-0472">Membrane</keyword>
<dbReference type="Proteomes" id="UP000772196">
    <property type="component" value="Unassembled WGS sequence"/>
</dbReference>
<keyword evidence="1" id="KW-0812">Transmembrane</keyword>
<feature type="transmembrane region" description="Helical" evidence="1">
    <location>
        <begin position="130"/>
        <end position="150"/>
    </location>
</feature>
<gene>
    <name evidence="2" type="ORF">HFV08_05795</name>
</gene>
<dbReference type="RefSeq" id="WP_168536435.1">
    <property type="nucleotide sequence ID" value="NZ_JAAWWP010000002.1"/>
</dbReference>
<reference evidence="2 3" key="1">
    <citation type="submission" date="2020-04" db="EMBL/GenBank/DDBJ databases">
        <title>Phylogenetic Diversity and Antibacterial Activity against Ralstonia solanacearum of Endophytic Actinomycete Isolated from Moss.</title>
        <authorList>
            <person name="Zhuang X."/>
        </authorList>
    </citation>
    <scope>NUCLEOTIDE SEQUENCE [LARGE SCALE GENOMIC DNA]</scope>
    <source>
        <strain evidence="2 3">LD120</strain>
    </source>
</reference>
<protein>
    <recommendedName>
        <fullName evidence="4">Integral membrane protein</fullName>
    </recommendedName>
</protein>
<organism evidence="2 3">
    <name type="scientific">Streptomyces physcomitrii</name>
    <dbReference type="NCBI Taxonomy" id="2724184"/>
    <lineage>
        <taxon>Bacteria</taxon>
        <taxon>Bacillati</taxon>
        <taxon>Actinomycetota</taxon>
        <taxon>Actinomycetes</taxon>
        <taxon>Kitasatosporales</taxon>
        <taxon>Streptomycetaceae</taxon>
        <taxon>Streptomyces</taxon>
    </lineage>
</organism>
<feature type="transmembrane region" description="Helical" evidence="1">
    <location>
        <begin position="157"/>
        <end position="174"/>
    </location>
</feature>
<name>A0ABX1GXD7_9ACTN</name>
<sequence length="175" mass="17926">MPVMSSAPANRVKRSRVRRTGESAFGLLLLGQRLVMVLVALLLVVAGVWASWGSAQYVMLTEGRERGSMKVERCGEEHCTGAFLPSSPGARARAEVTVEASVAVRAGESVPVVVKPDGSGVVRAGATGVLYAWLPLGGALVLAALVVAGGLRMTRTACVLGLAGAGLVTAAFVAL</sequence>
<evidence type="ECO:0008006" key="4">
    <source>
        <dbReference type="Google" id="ProtNLM"/>
    </source>
</evidence>
<evidence type="ECO:0000256" key="1">
    <source>
        <dbReference type="SAM" id="Phobius"/>
    </source>
</evidence>
<comment type="caution">
    <text evidence="2">The sequence shown here is derived from an EMBL/GenBank/DDBJ whole genome shotgun (WGS) entry which is preliminary data.</text>
</comment>
<accession>A0ABX1GXD7</accession>
<evidence type="ECO:0000313" key="3">
    <source>
        <dbReference type="Proteomes" id="UP000772196"/>
    </source>
</evidence>
<dbReference type="EMBL" id="JAAWWP010000002">
    <property type="protein sequence ID" value="NKI40764.1"/>
    <property type="molecule type" value="Genomic_DNA"/>
</dbReference>
<feature type="transmembrane region" description="Helical" evidence="1">
    <location>
        <begin position="24"/>
        <end position="50"/>
    </location>
</feature>